<keyword evidence="3" id="KW-1185">Reference proteome</keyword>
<evidence type="ECO:0000256" key="1">
    <source>
        <dbReference type="SAM" id="MobiDB-lite"/>
    </source>
</evidence>
<evidence type="ECO:0000313" key="3">
    <source>
        <dbReference type="Proteomes" id="UP001592531"/>
    </source>
</evidence>
<comment type="caution">
    <text evidence="2">The sequence shown here is derived from an EMBL/GenBank/DDBJ whole genome shotgun (WGS) entry which is preliminary data.</text>
</comment>
<name>A0ABV6W484_9ACTN</name>
<dbReference type="Proteomes" id="UP001592531">
    <property type="component" value="Unassembled WGS sequence"/>
</dbReference>
<organism evidence="2 3">
    <name type="scientific">Streptacidiphilus cavernicola</name>
    <dbReference type="NCBI Taxonomy" id="3342716"/>
    <lineage>
        <taxon>Bacteria</taxon>
        <taxon>Bacillati</taxon>
        <taxon>Actinomycetota</taxon>
        <taxon>Actinomycetes</taxon>
        <taxon>Kitasatosporales</taxon>
        <taxon>Streptomycetaceae</taxon>
        <taxon>Streptacidiphilus</taxon>
    </lineage>
</organism>
<gene>
    <name evidence="2" type="ORF">ACEZDE_29750</name>
</gene>
<accession>A0ABV6W484</accession>
<proteinExistence type="predicted"/>
<evidence type="ECO:0000313" key="2">
    <source>
        <dbReference type="EMBL" id="MFC1420798.1"/>
    </source>
</evidence>
<feature type="region of interest" description="Disordered" evidence="1">
    <location>
        <begin position="51"/>
        <end position="75"/>
    </location>
</feature>
<sequence length="75" mass="8201">MSRAAIPPPAHPIGLHHITPEQEAAATRTVLRHATSEDDADQLLYEIGLLPDPHALPRDPHRPSAVARTHRKGQP</sequence>
<dbReference type="RefSeq" id="WP_380542749.1">
    <property type="nucleotide sequence ID" value="NZ_JBHFAB010000030.1"/>
</dbReference>
<reference evidence="2 3" key="1">
    <citation type="submission" date="2024-09" db="EMBL/GenBank/DDBJ databases">
        <authorList>
            <person name="Lee S.D."/>
        </authorList>
    </citation>
    <scope>NUCLEOTIDE SEQUENCE [LARGE SCALE GENOMIC DNA]</scope>
    <source>
        <strain evidence="2 3">N8-3</strain>
    </source>
</reference>
<dbReference type="EMBL" id="JBHFAB010000030">
    <property type="protein sequence ID" value="MFC1420798.1"/>
    <property type="molecule type" value="Genomic_DNA"/>
</dbReference>
<protein>
    <submittedName>
        <fullName evidence="2">Uncharacterized protein</fullName>
    </submittedName>
</protein>